<proteinExistence type="predicted"/>
<dbReference type="InterPro" id="IPR011044">
    <property type="entry name" value="Quino_amine_DH_bsu"/>
</dbReference>
<dbReference type="Gene3D" id="2.120.10.30">
    <property type="entry name" value="TolB, C-terminal domain"/>
    <property type="match status" value="1"/>
</dbReference>
<dbReference type="OrthoDB" id="9815928at2"/>
<dbReference type="KEGG" id="csc:Csac_1919"/>
<reference evidence="2 3" key="1">
    <citation type="journal article" date="2008" name="Appl. Environ. Microbiol.">
        <title>Hydrogenomics of the extremely thermophilic bacterium Caldicellulosiruptor saccharolyticus.</title>
        <authorList>
            <person name="van de Werken H.J."/>
            <person name="Verhaart M.R."/>
            <person name="VanFossen A.L."/>
            <person name="Willquist K."/>
            <person name="Lewis D.L."/>
            <person name="Nichols J.D."/>
            <person name="Goorissen H.P."/>
            <person name="Mongodin E.F."/>
            <person name="Nelson K.E."/>
            <person name="van Niel E.W."/>
            <person name="Stams A.J."/>
            <person name="Ward D.E."/>
            <person name="de Vos W.M."/>
            <person name="van der Oost J."/>
            <person name="Kelly R.M."/>
            <person name="Kengen S.W."/>
        </authorList>
    </citation>
    <scope>NUCLEOTIDE SEQUENCE [LARGE SCALE GENOMIC DNA]</scope>
    <source>
        <strain evidence="3">ATCC 43494 / DSM 8903 / Tp8T 6331</strain>
    </source>
</reference>
<accession>A4XKR9</accession>
<evidence type="ECO:0000313" key="2">
    <source>
        <dbReference type="EMBL" id="ABP67504.1"/>
    </source>
</evidence>
<evidence type="ECO:0000256" key="1">
    <source>
        <dbReference type="SAM" id="SignalP"/>
    </source>
</evidence>
<dbReference type="SUPFAM" id="SSF50969">
    <property type="entry name" value="YVTN repeat-like/Quinoprotein amine dehydrogenase"/>
    <property type="match status" value="1"/>
</dbReference>
<keyword evidence="1" id="KW-0732">Signal</keyword>
<dbReference type="eggNOG" id="COG0791">
    <property type="taxonomic scope" value="Bacteria"/>
</dbReference>
<feature type="chain" id="PRO_5039353739" description="NHL repeat containing protein" evidence="1">
    <location>
        <begin position="30"/>
        <end position="563"/>
    </location>
</feature>
<evidence type="ECO:0000313" key="3">
    <source>
        <dbReference type="Proteomes" id="UP000000256"/>
    </source>
</evidence>
<gene>
    <name evidence="2" type="ordered locus">Csac_1919</name>
</gene>
<dbReference type="Gene3D" id="3.90.1720.10">
    <property type="entry name" value="endopeptidase domain like (from Nostoc punctiforme)"/>
    <property type="match status" value="1"/>
</dbReference>
<protein>
    <recommendedName>
        <fullName evidence="4">NHL repeat containing protein</fullName>
    </recommendedName>
</protein>
<dbReference type="HOGENOM" id="CLU_483732_0_0_9"/>
<dbReference type="EMBL" id="CP000679">
    <property type="protein sequence ID" value="ABP67504.1"/>
    <property type="molecule type" value="Genomic_DNA"/>
</dbReference>
<evidence type="ECO:0008006" key="4">
    <source>
        <dbReference type="Google" id="ProtNLM"/>
    </source>
</evidence>
<sequence length="563" mass="62698">MKNFKKIITYLTVCSLVLLSILSFSTVKSKALGSGEEKDKLWFSNFEKVVSIPVSEKGIEYVSDMTGTGGPDAFDVKGDKVYVVDNAHHRLLIYNRISGEYIEEVKLPESIIWVSDISVDEKGNLYLLGGSYNGNCLVTITSGKIRISSLPDTQQRGSCITISGFGSDENGPYVVYADLKETRTLKFGNGTDKTNNLDAGKPKSATVVEEKKGSLARDKAIWKLNIQGMKRLGGQVITPDGEVVTVAFPSQYQLGTNGYMGTIGNIVYWKLEDGKSYAIVGYDKKTGEIERAIKIPLDVYSVIPEKGFLIEGNDVYVLIPSQENVYVLKVAYWQSADEFIKELEGNHDNFKNSSGGNLNEHAKSPATIDGDIKITSSVVTVPRSQMISTAQSYQWHQWYCSKVNYDGSNLSASNRQYWQRPRFITNYNTNYYQVPYCWGGFSSLSGFDNEIQQGYAAGNVNTNVPGYIGGTTGVDCSGFVSRCWGLSRHYHTSEFPNIARKLNSYYELQLVVYESTISIVNGTYTDRVISMGYTFNELVSNGYQPYSPYQNLKLIIVFLEENS</sequence>
<name>A4XKR9_CALS8</name>
<keyword evidence="3" id="KW-1185">Reference proteome</keyword>
<dbReference type="Proteomes" id="UP000000256">
    <property type="component" value="Chromosome"/>
</dbReference>
<feature type="signal peptide" evidence="1">
    <location>
        <begin position="1"/>
        <end position="29"/>
    </location>
</feature>
<dbReference type="RefSeq" id="WP_011917440.1">
    <property type="nucleotide sequence ID" value="NC_009437.1"/>
</dbReference>
<dbReference type="InterPro" id="IPR011042">
    <property type="entry name" value="6-blade_b-propeller_TolB-like"/>
</dbReference>
<organism evidence="2 3">
    <name type="scientific">Caldicellulosiruptor saccharolyticus (strain ATCC 43494 / DSM 8903 / Tp8T 6331)</name>
    <dbReference type="NCBI Taxonomy" id="351627"/>
    <lineage>
        <taxon>Bacteria</taxon>
        <taxon>Bacillati</taxon>
        <taxon>Bacillota</taxon>
        <taxon>Bacillota incertae sedis</taxon>
        <taxon>Caldicellulosiruptorales</taxon>
        <taxon>Caldicellulosiruptoraceae</taxon>
        <taxon>Caldicellulosiruptor</taxon>
    </lineage>
</organism>
<dbReference type="AlphaFoldDB" id="A4XKR9"/>